<feature type="compositionally biased region" description="Low complexity" evidence="1">
    <location>
        <begin position="306"/>
        <end position="317"/>
    </location>
</feature>
<evidence type="ECO:0000313" key="3">
    <source>
        <dbReference type="Proteomes" id="UP000572754"/>
    </source>
</evidence>
<dbReference type="AlphaFoldDB" id="A0A8H5SV44"/>
<reference evidence="2 3" key="2">
    <citation type="submission" date="2020-05" db="EMBL/GenBank/DDBJ databases">
        <title>Identification and distribution of gene clusters putatively required for synthesis of sphingolipid metabolism inhibitors in phylogenetically diverse species of the filamentous fungus Fusarium.</title>
        <authorList>
            <person name="Kim H.-S."/>
            <person name="Busman M."/>
            <person name="Brown D.W."/>
            <person name="Divon H."/>
            <person name="Uhlig S."/>
            <person name="Proctor R.H."/>
        </authorList>
    </citation>
    <scope>NUCLEOTIDE SEQUENCE [LARGE SCALE GENOMIC DNA]</scope>
    <source>
        <strain evidence="2 3">NRRL 25331</strain>
    </source>
</reference>
<proteinExistence type="predicted"/>
<evidence type="ECO:0000313" key="2">
    <source>
        <dbReference type="EMBL" id="KAF5658242.1"/>
    </source>
</evidence>
<keyword evidence="3" id="KW-1185">Reference proteome</keyword>
<feature type="region of interest" description="Disordered" evidence="1">
    <location>
        <begin position="366"/>
        <end position="401"/>
    </location>
</feature>
<accession>A0A8H5SV44</accession>
<sequence length="466" mass="54289">MSSKASEKTDMAAEKPFKEAGEMLSKNAIEKPDTPGQVTKTLGTELAQDRTKEVNGRRFTFRFRRSDGSLLPTDERWLDEDGNSIEWWEKKSLLRDWIYGRMSPEEFDTHFPYYSGTPKEWYRIEKETHAMPQQEKEPSEPKESDETCTQRYAERYGDGSGLPLRPGMGPPMTDEGFQESEKEMSLIRDRVPGHMSAEEFDARFPTYTGPKYEFSGEKEDASDVRSSHSDESYDEWGPEAYFQVMDRTNIMLHQEYYACLYGDDGHIPRQPSIGPSQTEGGLEEEPMKEDDKEKPRYAQHYGDGSGLPLRPGMGPPMTKEEQEESWKEWQAESKRLWNMTDEEFYAQHPEYNALKDCYFTEKEAEELLEGDDNEQPRRYAHRYGDGSGLPLRPGMGPPKTKEEFEEEYKKIEAEDDKILNMSEEEFNAEFSECKDMPKYFCTDHESWRIMEECDEAEGRNHFEGKE</sequence>
<evidence type="ECO:0000256" key="1">
    <source>
        <dbReference type="SAM" id="MobiDB-lite"/>
    </source>
</evidence>
<feature type="compositionally biased region" description="Basic and acidic residues" evidence="1">
    <location>
        <begin position="214"/>
        <end position="231"/>
    </location>
</feature>
<feature type="compositionally biased region" description="Basic and acidic residues" evidence="1">
    <location>
        <begin position="318"/>
        <end position="327"/>
    </location>
</feature>
<name>A0A8H5SV44_FUSCI</name>
<feature type="region of interest" description="Disordered" evidence="1">
    <location>
        <begin position="206"/>
        <end position="234"/>
    </location>
</feature>
<feature type="compositionally biased region" description="Basic and acidic residues" evidence="1">
    <location>
        <begin position="126"/>
        <end position="145"/>
    </location>
</feature>
<protein>
    <submittedName>
        <fullName evidence="2">Uncharacterized protein</fullName>
    </submittedName>
</protein>
<gene>
    <name evidence="2" type="ORF">FCIRC_12954</name>
</gene>
<feature type="region of interest" description="Disordered" evidence="1">
    <location>
        <begin position="126"/>
        <end position="148"/>
    </location>
</feature>
<organism evidence="2 3">
    <name type="scientific">Fusarium circinatum</name>
    <name type="common">Pitch canker fungus</name>
    <name type="synonym">Gibberella circinata</name>
    <dbReference type="NCBI Taxonomy" id="48490"/>
    <lineage>
        <taxon>Eukaryota</taxon>
        <taxon>Fungi</taxon>
        <taxon>Dikarya</taxon>
        <taxon>Ascomycota</taxon>
        <taxon>Pezizomycotina</taxon>
        <taxon>Sordariomycetes</taxon>
        <taxon>Hypocreomycetidae</taxon>
        <taxon>Hypocreales</taxon>
        <taxon>Nectriaceae</taxon>
        <taxon>Fusarium</taxon>
        <taxon>Fusarium fujikuroi species complex</taxon>
    </lineage>
</organism>
<reference evidence="3" key="1">
    <citation type="journal article" date="2020" name="BMC Genomics">
        <title>Correction to: Identification and distribution of gene clusters required for synthesis of sphingolipid metabolism inhibitors in diverse species of the filamentous fungus Fusarium.</title>
        <authorList>
            <person name="Kim H.S."/>
            <person name="Lohmar J.M."/>
            <person name="Busman M."/>
            <person name="Brown D.W."/>
            <person name="Naumann T.A."/>
            <person name="Divon H.H."/>
            <person name="Lysoe E."/>
            <person name="Uhlig S."/>
            <person name="Proctor R.H."/>
        </authorList>
    </citation>
    <scope>NUCLEOTIDE SEQUENCE [LARGE SCALE GENOMIC DNA]</scope>
    <source>
        <strain evidence="3">NRRL 25331</strain>
    </source>
</reference>
<comment type="caution">
    <text evidence="2">The sequence shown here is derived from an EMBL/GenBank/DDBJ whole genome shotgun (WGS) entry which is preliminary data.</text>
</comment>
<feature type="region of interest" description="Disordered" evidence="1">
    <location>
        <begin position="268"/>
        <end position="327"/>
    </location>
</feature>
<dbReference type="Proteomes" id="UP000572754">
    <property type="component" value="Unassembled WGS sequence"/>
</dbReference>
<dbReference type="EMBL" id="JAAQPE010000598">
    <property type="protein sequence ID" value="KAF5658242.1"/>
    <property type="molecule type" value="Genomic_DNA"/>
</dbReference>